<keyword evidence="3" id="KW-0378">Hydrolase</keyword>
<proteinExistence type="predicted"/>
<evidence type="ECO:0000256" key="3">
    <source>
        <dbReference type="ARBA" id="ARBA00022801"/>
    </source>
</evidence>
<dbReference type="EMBL" id="FOFD01000001">
    <property type="protein sequence ID" value="SEP84925.1"/>
    <property type="molecule type" value="Genomic_DNA"/>
</dbReference>
<dbReference type="PANTHER" id="PTHR37326:SF1">
    <property type="entry name" value="BLL3975 PROTEIN"/>
    <property type="match status" value="1"/>
</dbReference>
<dbReference type="PANTHER" id="PTHR37326">
    <property type="entry name" value="BLL3975 PROTEIN"/>
    <property type="match status" value="1"/>
</dbReference>
<keyword evidence="2" id="KW-0479">Metal-binding</keyword>
<evidence type="ECO:0000313" key="6">
    <source>
        <dbReference type="EMBL" id="SEP84925.1"/>
    </source>
</evidence>
<accession>A0A1H9B7Y0</accession>
<evidence type="ECO:0000256" key="1">
    <source>
        <dbReference type="ARBA" id="ARBA00001947"/>
    </source>
</evidence>
<evidence type="ECO:0000256" key="2">
    <source>
        <dbReference type="ARBA" id="ARBA00022723"/>
    </source>
</evidence>
<evidence type="ECO:0000256" key="4">
    <source>
        <dbReference type="ARBA" id="ARBA00022833"/>
    </source>
</evidence>
<keyword evidence="4" id="KW-0862">Zinc</keyword>
<keyword evidence="7" id="KW-1185">Reference proteome</keyword>
<dbReference type="SUPFAM" id="SSF53187">
    <property type="entry name" value="Zn-dependent exopeptidases"/>
    <property type="match status" value="1"/>
</dbReference>
<dbReference type="Proteomes" id="UP000199114">
    <property type="component" value="Unassembled WGS sequence"/>
</dbReference>
<protein>
    <submittedName>
        <fullName evidence="6">Succinylglutamate desuccinylase / Aspartoacylase family protein</fullName>
    </submittedName>
</protein>
<sequence>MMKRRQLLIGGTATVGAGLAGILSRPSGDDELLSTARTFDGDGEVTTSTETILPDTHHETTLYERDAPRDGPTAMVFGGVHGDERSGIEVAREVADWAPDQGTLVVVPETNRIAVENDTREGPAGDLNRHFPVGSEPTSELARGIWNAVERHAPDTVLDLHRSLGIDGVHTEYVGQAIFHSSDAHGNEIADYLNDVAIPWYMPLHRVTAQPTNSSGSLLFQKAIRDLEATGYLFETTEFLLDQEARNELARLATAKVLSLHGLLAEGSP</sequence>
<gene>
    <name evidence="6" type="ORF">SAMN04489841_0658</name>
</gene>
<evidence type="ECO:0000259" key="5">
    <source>
        <dbReference type="Pfam" id="PF24827"/>
    </source>
</evidence>
<reference evidence="7" key="1">
    <citation type="submission" date="2016-10" db="EMBL/GenBank/DDBJ databases">
        <authorList>
            <person name="Varghese N."/>
            <person name="Submissions S."/>
        </authorList>
    </citation>
    <scope>NUCLEOTIDE SEQUENCE [LARGE SCALE GENOMIC DNA]</scope>
    <source>
        <strain evidence="7">DSM 25055</strain>
    </source>
</reference>
<name>A0A1H9B7Y0_9EURY</name>
<dbReference type="STRING" id="1186196.SAMN04489841_0658"/>
<comment type="cofactor">
    <cofactor evidence="1">
        <name>Zn(2+)</name>
        <dbReference type="ChEBI" id="CHEBI:29105"/>
    </cofactor>
</comment>
<organism evidence="6 7">
    <name type="scientific">Natrinema salaciae</name>
    <dbReference type="NCBI Taxonomy" id="1186196"/>
    <lineage>
        <taxon>Archaea</taxon>
        <taxon>Methanobacteriati</taxon>
        <taxon>Methanobacteriota</taxon>
        <taxon>Stenosarchaea group</taxon>
        <taxon>Halobacteria</taxon>
        <taxon>Halobacteriales</taxon>
        <taxon>Natrialbaceae</taxon>
        <taxon>Natrinema</taxon>
    </lineage>
</organism>
<dbReference type="AlphaFoldDB" id="A0A1H9B7Y0"/>
<dbReference type="GO" id="GO:0046872">
    <property type="term" value="F:metal ion binding"/>
    <property type="evidence" value="ECO:0007669"/>
    <property type="project" value="UniProtKB-KW"/>
</dbReference>
<feature type="domain" description="Succinylglutamate desuccinylase/Aspartoacylase catalytic" evidence="5">
    <location>
        <begin position="70"/>
        <end position="214"/>
    </location>
</feature>
<dbReference type="Pfam" id="PF24827">
    <property type="entry name" value="AstE_AspA_cat"/>
    <property type="match status" value="1"/>
</dbReference>
<evidence type="ECO:0000313" key="7">
    <source>
        <dbReference type="Proteomes" id="UP000199114"/>
    </source>
</evidence>
<dbReference type="Gene3D" id="3.40.630.10">
    <property type="entry name" value="Zn peptidases"/>
    <property type="match status" value="1"/>
</dbReference>
<dbReference type="InterPro" id="IPR053138">
    <property type="entry name" value="N-alpha-Ac-DABA_deacetylase"/>
</dbReference>
<dbReference type="GO" id="GO:0016788">
    <property type="term" value="F:hydrolase activity, acting on ester bonds"/>
    <property type="evidence" value="ECO:0007669"/>
    <property type="project" value="InterPro"/>
</dbReference>
<dbReference type="InterPro" id="IPR055438">
    <property type="entry name" value="AstE_AspA_cat"/>
</dbReference>